<reference evidence="1" key="1">
    <citation type="submission" date="2022-09" db="EMBL/GenBank/DDBJ databases">
        <title>Aureispira anguillicida sp. nov., isolated from Leptocephalus of Japanese eel Anguilla japonica.</title>
        <authorList>
            <person name="Yuasa K."/>
            <person name="Mekata T."/>
            <person name="Ikunari K."/>
        </authorList>
    </citation>
    <scope>NUCLEOTIDE SEQUENCE</scope>
    <source>
        <strain evidence="1">EL160426</strain>
    </source>
</reference>
<proteinExistence type="predicted"/>
<keyword evidence="1" id="KW-0675">Receptor</keyword>
<dbReference type="SUPFAM" id="SSF56935">
    <property type="entry name" value="Porins"/>
    <property type="match status" value="1"/>
</dbReference>
<dbReference type="Proteomes" id="UP001060919">
    <property type="component" value="Chromosome"/>
</dbReference>
<gene>
    <name evidence="1" type="ORF">AsAng_0056830</name>
</gene>
<sequence>MENYKTLIVTLISFFVFIGGNTAQDNEVKLQTLRGEVIDRVTGKGIPNVLVELLNHTPRIAAISKEDGAFELENVPVGYQRIRVNGYGYYDVVHSELVIAGKQSVIKIKMEEEFTMDIATIETTERGRFRNTKMMTIDEMNVVSARPFNIEETNRYITGFGGPARAVTNYPGLLNTDDAQNYIVSRGNSPYGIQWMVEGVPIENPHHFATMGNTGALFPLLNNNLLASSDFINGAFAAQYNNVYAGMFDINMRKGNNERHEFSAQLSVYGAELIAEGPFKKKGASFAVAARAGIFDVLQKLGMSLGTNAAPRYYDLNFKIDIPTKDAGHFSFFGVGGISDLAVLDHGATEDDAFANAGINFYINTGFGLVGFNHSKFFENDISLKTTLSYLIEDYKLHRDTIFPDTLLPYFTMHNLRQRVGLSSIFNKKFSTKLFFRAGVNAYVHFIAAKGEWRRRNELHSLANDIQVLAGGFVETRYKISSSFAFVLGLQGMYWSLNENSWALEPRVALDWRLGRRHRLSLGYGWHSKIQSFAVSFLVKKQADGSYDNSNRELGLNRSHQLALSYDAYLAKYWGIKANAYVMYNTDIAVQKRNSSFSIANYGNFAVYPDSTGLESKGKSVNYGVEFSLEKFFNKGLYGLLSAAYQRALYQGSDEVWRNSAFDAQYVTSLVMGKEFKIGKKKRNVIYGDCRFNLHGGLPYTPIDLEASKLAGREILLEDQAYSKRLGIYKRIDVRIGARFNHRRKRVSHHVYVVIQNVALFKNDFEVKYNPATEQIVTTQQFGFVPNLFYQVFF</sequence>
<dbReference type="KEGG" id="aup:AsAng_0056830"/>
<dbReference type="Gene3D" id="2.60.40.1120">
    <property type="entry name" value="Carboxypeptidase-like, regulatory domain"/>
    <property type="match status" value="1"/>
</dbReference>
<dbReference type="EMBL" id="AP026867">
    <property type="protein sequence ID" value="BDS14901.1"/>
    <property type="molecule type" value="Genomic_DNA"/>
</dbReference>
<evidence type="ECO:0000313" key="2">
    <source>
        <dbReference type="Proteomes" id="UP001060919"/>
    </source>
</evidence>
<organism evidence="1 2">
    <name type="scientific">Aureispira anguillae</name>
    <dbReference type="NCBI Taxonomy" id="2864201"/>
    <lineage>
        <taxon>Bacteria</taxon>
        <taxon>Pseudomonadati</taxon>
        <taxon>Bacteroidota</taxon>
        <taxon>Saprospiria</taxon>
        <taxon>Saprospirales</taxon>
        <taxon>Saprospiraceae</taxon>
        <taxon>Aureispira</taxon>
    </lineage>
</organism>
<evidence type="ECO:0000313" key="1">
    <source>
        <dbReference type="EMBL" id="BDS14901.1"/>
    </source>
</evidence>
<dbReference type="AlphaFoldDB" id="A0A916DVZ0"/>
<dbReference type="SUPFAM" id="SSF49464">
    <property type="entry name" value="Carboxypeptidase regulatory domain-like"/>
    <property type="match status" value="1"/>
</dbReference>
<dbReference type="InterPro" id="IPR008969">
    <property type="entry name" value="CarboxyPept-like_regulatory"/>
</dbReference>
<protein>
    <submittedName>
        <fullName evidence="1">TonB-dependent receptor</fullName>
    </submittedName>
</protein>
<dbReference type="Pfam" id="PF13620">
    <property type="entry name" value="CarboxypepD_reg"/>
    <property type="match status" value="1"/>
</dbReference>
<accession>A0A916DVZ0</accession>
<dbReference type="RefSeq" id="WP_264790103.1">
    <property type="nucleotide sequence ID" value="NZ_AP026867.1"/>
</dbReference>
<keyword evidence="2" id="KW-1185">Reference proteome</keyword>
<name>A0A916DVZ0_9BACT</name>